<evidence type="ECO:0000259" key="3">
    <source>
        <dbReference type="Pfam" id="PF00582"/>
    </source>
</evidence>
<evidence type="ECO:0000256" key="1">
    <source>
        <dbReference type="ARBA" id="ARBA00008791"/>
    </source>
</evidence>
<proteinExistence type="inferred from homology"/>
<comment type="caution">
    <text evidence="4">The sequence shown here is derived from an EMBL/GenBank/DDBJ whole genome shotgun (WGS) entry which is preliminary data.</text>
</comment>
<dbReference type="InterPro" id="IPR014729">
    <property type="entry name" value="Rossmann-like_a/b/a_fold"/>
</dbReference>
<dbReference type="Proteomes" id="UP000292564">
    <property type="component" value="Unassembled WGS sequence"/>
</dbReference>
<accession>A0A4Q7ZQ50</accession>
<dbReference type="RefSeq" id="WP_130511732.1">
    <property type="nucleotide sequence ID" value="NZ_SHKY01000001.1"/>
</dbReference>
<protein>
    <submittedName>
        <fullName evidence="4">Nucleotide-binding universal stress UspA family protein</fullName>
    </submittedName>
</protein>
<feature type="domain" description="UspA" evidence="3">
    <location>
        <begin position="8"/>
        <end position="137"/>
    </location>
</feature>
<reference evidence="4 5" key="1">
    <citation type="submission" date="2019-02" db="EMBL/GenBank/DDBJ databases">
        <title>Sequencing the genomes of 1000 actinobacteria strains.</title>
        <authorList>
            <person name="Klenk H.-P."/>
        </authorList>
    </citation>
    <scope>NUCLEOTIDE SEQUENCE [LARGE SCALE GENOMIC DNA]</scope>
    <source>
        <strain evidence="4 5">DSM 45162</strain>
    </source>
</reference>
<evidence type="ECO:0000313" key="4">
    <source>
        <dbReference type="EMBL" id="RZU53220.1"/>
    </source>
</evidence>
<evidence type="ECO:0000256" key="2">
    <source>
        <dbReference type="SAM" id="MobiDB-lite"/>
    </source>
</evidence>
<dbReference type="PRINTS" id="PR01438">
    <property type="entry name" value="UNVRSLSTRESS"/>
</dbReference>
<sequence length="291" mass="29943">MRTSRPSVVAGVSGSPSSQRAVEAAAREAARHGCPLHLVHAFNWLPTLTALASVNPGPAGQKLVRAAAAAAARVAPDLSVTTQLVEGSAVTGLLRKSHAAAMTVIGDGDLNSRICLPRDAVATQIVARAPCSVMVTRAAPLSDGPVLVGVNGSAASELALDFAFDAAAQRTTNLIIVHVWDSATCTEQDHALRVSALARLVAAREDRYPLAADVRVLEGEPATVLRYVAQDAGLVVVGARGRQAYGGLLGSVAQTLLHHSPAPVVIVRGLMPTMAPRPKSRPAAVVVALTS</sequence>
<gene>
    <name evidence="4" type="ORF">EV385_5118</name>
</gene>
<organism evidence="4 5">
    <name type="scientific">Krasilnikovia cinnamomea</name>
    <dbReference type="NCBI Taxonomy" id="349313"/>
    <lineage>
        <taxon>Bacteria</taxon>
        <taxon>Bacillati</taxon>
        <taxon>Actinomycetota</taxon>
        <taxon>Actinomycetes</taxon>
        <taxon>Micromonosporales</taxon>
        <taxon>Micromonosporaceae</taxon>
        <taxon>Krasilnikovia</taxon>
    </lineage>
</organism>
<evidence type="ECO:0000313" key="5">
    <source>
        <dbReference type="Proteomes" id="UP000292564"/>
    </source>
</evidence>
<feature type="domain" description="UspA" evidence="3">
    <location>
        <begin position="145"/>
        <end position="268"/>
    </location>
</feature>
<name>A0A4Q7ZQ50_9ACTN</name>
<dbReference type="EMBL" id="SHKY01000001">
    <property type="protein sequence ID" value="RZU53220.1"/>
    <property type="molecule type" value="Genomic_DNA"/>
</dbReference>
<dbReference type="Pfam" id="PF00582">
    <property type="entry name" value="Usp"/>
    <property type="match status" value="2"/>
</dbReference>
<dbReference type="OrthoDB" id="3404132at2"/>
<feature type="region of interest" description="Disordered" evidence="2">
    <location>
        <begin position="1"/>
        <end position="24"/>
    </location>
</feature>
<dbReference type="Gene3D" id="3.40.50.620">
    <property type="entry name" value="HUPs"/>
    <property type="match status" value="2"/>
</dbReference>
<dbReference type="PANTHER" id="PTHR46268:SF6">
    <property type="entry name" value="UNIVERSAL STRESS PROTEIN UP12"/>
    <property type="match status" value="1"/>
</dbReference>
<dbReference type="InterPro" id="IPR006015">
    <property type="entry name" value="Universal_stress_UspA"/>
</dbReference>
<dbReference type="SUPFAM" id="SSF52402">
    <property type="entry name" value="Adenine nucleotide alpha hydrolases-like"/>
    <property type="match status" value="2"/>
</dbReference>
<keyword evidence="5" id="KW-1185">Reference proteome</keyword>
<dbReference type="InterPro" id="IPR006016">
    <property type="entry name" value="UspA"/>
</dbReference>
<comment type="similarity">
    <text evidence="1">Belongs to the universal stress protein A family.</text>
</comment>
<dbReference type="AlphaFoldDB" id="A0A4Q7ZQ50"/>
<dbReference type="PANTHER" id="PTHR46268">
    <property type="entry name" value="STRESS RESPONSE PROTEIN NHAX"/>
    <property type="match status" value="1"/>
</dbReference>